<evidence type="ECO:0000313" key="4">
    <source>
        <dbReference type="Proteomes" id="UP000198662"/>
    </source>
</evidence>
<dbReference type="PROSITE" id="PS50937">
    <property type="entry name" value="HTH_MERR_2"/>
    <property type="match status" value="1"/>
</dbReference>
<sequence length="122" mass="13908">MLIGELARRTGVSTRLLRYYEEQELLVPHRDANGYRRYAADAPERVGHIRRFLESGLTSREIREIMPCVCAKGVRHCDHSKAVLDDGLDRLDRQIADLASKRDLLAEQVGQVERAPFRPGPL</sequence>
<evidence type="ECO:0000256" key="1">
    <source>
        <dbReference type="ARBA" id="ARBA00023125"/>
    </source>
</evidence>
<organism evidence="3 4">
    <name type="scientific">Glycomyces sambucus</name>
    <dbReference type="NCBI Taxonomy" id="380244"/>
    <lineage>
        <taxon>Bacteria</taxon>
        <taxon>Bacillati</taxon>
        <taxon>Actinomycetota</taxon>
        <taxon>Actinomycetes</taxon>
        <taxon>Glycomycetales</taxon>
        <taxon>Glycomycetaceae</taxon>
        <taxon>Glycomyces</taxon>
    </lineage>
</organism>
<feature type="domain" description="HTH merR-type" evidence="2">
    <location>
        <begin position="1"/>
        <end position="68"/>
    </location>
</feature>
<dbReference type="InterPro" id="IPR047057">
    <property type="entry name" value="MerR_fam"/>
</dbReference>
<dbReference type="GO" id="GO:0003700">
    <property type="term" value="F:DNA-binding transcription factor activity"/>
    <property type="evidence" value="ECO:0007669"/>
    <property type="project" value="InterPro"/>
</dbReference>
<evidence type="ECO:0000259" key="2">
    <source>
        <dbReference type="PROSITE" id="PS50937"/>
    </source>
</evidence>
<dbReference type="OrthoDB" id="4567915at2"/>
<dbReference type="CDD" id="cd01282">
    <property type="entry name" value="HTH_MerR-like_sg3"/>
    <property type="match status" value="1"/>
</dbReference>
<dbReference type="SMART" id="SM00422">
    <property type="entry name" value="HTH_MERR"/>
    <property type="match status" value="1"/>
</dbReference>
<dbReference type="SUPFAM" id="SSF46955">
    <property type="entry name" value="Putative DNA-binding domain"/>
    <property type="match status" value="1"/>
</dbReference>
<proteinExistence type="predicted"/>
<dbReference type="Pfam" id="PF13411">
    <property type="entry name" value="MerR_1"/>
    <property type="match status" value="1"/>
</dbReference>
<dbReference type="Proteomes" id="UP000198662">
    <property type="component" value="Unassembled WGS sequence"/>
</dbReference>
<keyword evidence="1 3" id="KW-0238">DNA-binding</keyword>
<dbReference type="PANTHER" id="PTHR30204:SF97">
    <property type="entry name" value="MERR FAMILY REGULATORY PROTEIN"/>
    <property type="match status" value="1"/>
</dbReference>
<gene>
    <name evidence="3" type="ORF">SAMN05216298_4849</name>
</gene>
<dbReference type="EMBL" id="FNGF01000008">
    <property type="protein sequence ID" value="SDL69439.1"/>
    <property type="molecule type" value="Genomic_DNA"/>
</dbReference>
<dbReference type="Gene3D" id="1.10.1660.10">
    <property type="match status" value="1"/>
</dbReference>
<dbReference type="InterPro" id="IPR009061">
    <property type="entry name" value="DNA-bd_dom_put_sf"/>
</dbReference>
<accession>A0A1G9M592</accession>
<dbReference type="STRING" id="380244.SAMN05216298_4849"/>
<dbReference type="PANTHER" id="PTHR30204">
    <property type="entry name" value="REDOX-CYCLING DRUG-SENSING TRANSCRIPTIONAL ACTIVATOR SOXR"/>
    <property type="match status" value="1"/>
</dbReference>
<dbReference type="AlphaFoldDB" id="A0A1G9M592"/>
<dbReference type="GO" id="GO:0003677">
    <property type="term" value="F:DNA binding"/>
    <property type="evidence" value="ECO:0007669"/>
    <property type="project" value="UniProtKB-KW"/>
</dbReference>
<dbReference type="PRINTS" id="PR00040">
    <property type="entry name" value="HTHMERR"/>
</dbReference>
<name>A0A1G9M592_9ACTN</name>
<keyword evidence="4" id="KW-1185">Reference proteome</keyword>
<dbReference type="InterPro" id="IPR000551">
    <property type="entry name" value="MerR-type_HTH_dom"/>
</dbReference>
<evidence type="ECO:0000313" key="3">
    <source>
        <dbReference type="EMBL" id="SDL69439.1"/>
    </source>
</evidence>
<protein>
    <submittedName>
        <fullName evidence="3">DNA-binding transcriptional regulator, MerR family</fullName>
    </submittedName>
</protein>
<reference evidence="4" key="1">
    <citation type="submission" date="2016-10" db="EMBL/GenBank/DDBJ databases">
        <authorList>
            <person name="Varghese N."/>
            <person name="Submissions S."/>
        </authorList>
    </citation>
    <scope>NUCLEOTIDE SEQUENCE [LARGE SCALE GENOMIC DNA]</scope>
    <source>
        <strain evidence="4">CGMCC 4.3147</strain>
    </source>
</reference>